<dbReference type="RefSeq" id="WP_021801336.1">
    <property type="nucleotide sequence ID" value="NZ_FQXU01000007.1"/>
</dbReference>
<dbReference type="InterPro" id="IPR023804">
    <property type="entry name" value="DUF3792_TM"/>
</dbReference>
<keyword evidence="1" id="KW-1133">Transmembrane helix</keyword>
<accession>A0A1M5Z2R9</accession>
<sequence>MGVDLIKNSGKGVFVSFISTIVMMLILAMIMSFMDLSTKALYVGYVVVTCISIVFGSIYSAKRNGSKGWLVGLLVGILYYILIGIISSIATGSMALGLFDFYRFIFAVAIGLLSGMLGINL</sequence>
<evidence type="ECO:0000313" key="2">
    <source>
        <dbReference type="EMBL" id="SHI18499.1"/>
    </source>
</evidence>
<dbReference type="NCBIfam" id="TIGR04086">
    <property type="entry name" value="TIGR04086_membr"/>
    <property type="match status" value="1"/>
</dbReference>
<proteinExistence type="predicted"/>
<evidence type="ECO:0000256" key="1">
    <source>
        <dbReference type="SAM" id="Phobius"/>
    </source>
</evidence>
<keyword evidence="1" id="KW-0812">Transmembrane</keyword>
<feature type="transmembrane region" description="Helical" evidence="1">
    <location>
        <begin position="101"/>
        <end position="119"/>
    </location>
</feature>
<dbReference type="EMBL" id="FQXU01000007">
    <property type="protein sequence ID" value="SHI18499.1"/>
    <property type="molecule type" value="Genomic_DNA"/>
</dbReference>
<feature type="transmembrane region" description="Helical" evidence="1">
    <location>
        <begin position="12"/>
        <end position="34"/>
    </location>
</feature>
<dbReference type="Proteomes" id="UP000184241">
    <property type="component" value="Unassembled WGS sequence"/>
</dbReference>
<reference evidence="2 3" key="1">
    <citation type="submission" date="2016-11" db="EMBL/GenBank/DDBJ databases">
        <authorList>
            <person name="Jaros S."/>
            <person name="Januszkiewicz K."/>
            <person name="Wedrychowicz H."/>
        </authorList>
    </citation>
    <scope>NUCLEOTIDE SEQUENCE [LARGE SCALE GENOMIC DNA]</scope>
    <source>
        <strain evidence="2 3">DSM 6191</strain>
    </source>
</reference>
<organism evidence="2 3">
    <name type="scientific">Clostridium intestinale DSM 6191</name>
    <dbReference type="NCBI Taxonomy" id="1121320"/>
    <lineage>
        <taxon>Bacteria</taxon>
        <taxon>Bacillati</taxon>
        <taxon>Bacillota</taxon>
        <taxon>Clostridia</taxon>
        <taxon>Eubacteriales</taxon>
        <taxon>Clostridiaceae</taxon>
        <taxon>Clostridium</taxon>
    </lineage>
</organism>
<evidence type="ECO:0000313" key="3">
    <source>
        <dbReference type="Proteomes" id="UP000184241"/>
    </source>
</evidence>
<name>A0A1M5Z2R9_9CLOT</name>
<protein>
    <submittedName>
        <fullName evidence="2">Putative membrane protein, TIGR04086 family</fullName>
    </submittedName>
</protein>
<feature type="transmembrane region" description="Helical" evidence="1">
    <location>
        <begin position="68"/>
        <end position="89"/>
    </location>
</feature>
<dbReference type="AlphaFoldDB" id="A0A1M5Z2R9"/>
<gene>
    <name evidence="2" type="ORF">SAMN02745941_02505</name>
</gene>
<dbReference type="Pfam" id="PF12670">
    <property type="entry name" value="DUF3792"/>
    <property type="match status" value="1"/>
</dbReference>
<keyword evidence="1" id="KW-0472">Membrane</keyword>
<feature type="transmembrane region" description="Helical" evidence="1">
    <location>
        <begin position="40"/>
        <end position="61"/>
    </location>
</feature>